<keyword evidence="1" id="KW-0694">RNA-binding</keyword>
<sequence length="235" mass="25331">MIELLESFGGLCYEECGNSDQVNMDEYWSGALLAAGGKPGHMMTDDWHMTTGACSCELYFLDSSLGFGSAWVLITGACHKELHILMTYLLQSYGKGGDGWNNKGWGKGYPFGYGFGPWDGGKGMMMGAYGGMMMPPMFGFKGKGKGKGKSPLKVDPDRKVWIGNIPEGVQWKELQTLVDSVAKSKWVEIFRGKGKGTAAVVYATAEEASQAISGLNCQSLGGQSIVVDAWEKGTK</sequence>
<dbReference type="Gene3D" id="3.30.70.330">
    <property type="match status" value="1"/>
</dbReference>
<dbReference type="CDD" id="cd00590">
    <property type="entry name" value="RRM_SF"/>
    <property type="match status" value="1"/>
</dbReference>
<dbReference type="EMBL" id="CAMXCT010003969">
    <property type="protein sequence ID" value="CAI4007120.1"/>
    <property type="molecule type" value="Genomic_DNA"/>
</dbReference>
<dbReference type="PROSITE" id="PS50102">
    <property type="entry name" value="RRM"/>
    <property type="match status" value="1"/>
</dbReference>
<evidence type="ECO:0000313" key="3">
    <source>
        <dbReference type="EMBL" id="CAI4007120.1"/>
    </source>
</evidence>
<comment type="caution">
    <text evidence="3">The sequence shown here is derived from an EMBL/GenBank/DDBJ whole genome shotgun (WGS) entry which is preliminary data.</text>
</comment>
<evidence type="ECO:0000313" key="4">
    <source>
        <dbReference type="EMBL" id="CAL4794432.1"/>
    </source>
</evidence>
<protein>
    <submittedName>
        <fullName evidence="4">RRM domain-containing protein</fullName>
    </submittedName>
</protein>
<evidence type="ECO:0000313" key="5">
    <source>
        <dbReference type="Proteomes" id="UP001152797"/>
    </source>
</evidence>
<organism evidence="3">
    <name type="scientific">Cladocopium goreaui</name>
    <dbReference type="NCBI Taxonomy" id="2562237"/>
    <lineage>
        <taxon>Eukaryota</taxon>
        <taxon>Sar</taxon>
        <taxon>Alveolata</taxon>
        <taxon>Dinophyceae</taxon>
        <taxon>Suessiales</taxon>
        <taxon>Symbiodiniaceae</taxon>
        <taxon>Cladocopium</taxon>
    </lineage>
</organism>
<dbReference type="GO" id="GO:0003723">
    <property type="term" value="F:RNA binding"/>
    <property type="evidence" value="ECO:0007669"/>
    <property type="project" value="UniProtKB-UniRule"/>
</dbReference>
<keyword evidence="5" id="KW-1185">Reference proteome</keyword>
<dbReference type="Proteomes" id="UP001152797">
    <property type="component" value="Unassembled WGS sequence"/>
</dbReference>
<dbReference type="SMART" id="SM00360">
    <property type="entry name" value="RRM"/>
    <property type="match status" value="1"/>
</dbReference>
<gene>
    <name evidence="3" type="ORF">C1SCF055_LOCUS32694</name>
</gene>
<proteinExistence type="predicted"/>
<reference evidence="4 5" key="2">
    <citation type="submission" date="2024-05" db="EMBL/GenBank/DDBJ databases">
        <authorList>
            <person name="Chen Y."/>
            <person name="Shah S."/>
            <person name="Dougan E. K."/>
            <person name="Thang M."/>
            <person name="Chan C."/>
        </authorList>
    </citation>
    <scope>NUCLEOTIDE SEQUENCE [LARGE SCALE GENOMIC DNA]</scope>
</reference>
<dbReference type="InterPro" id="IPR035979">
    <property type="entry name" value="RBD_domain_sf"/>
</dbReference>
<dbReference type="Pfam" id="PF00076">
    <property type="entry name" value="RRM_1"/>
    <property type="match status" value="1"/>
</dbReference>
<dbReference type="AlphaFoldDB" id="A0A9P1GBD9"/>
<dbReference type="EMBL" id="CAMXCT030003969">
    <property type="protein sequence ID" value="CAL4794432.1"/>
    <property type="molecule type" value="Genomic_DNA"/>
</dbReference>
<evidence type="ECO:0000256" key="1">
    <source>
        <dbReference type="PROSITE-ProRule" id="PRU00176"/>
    </source>
</evidence>
<evidence type="ECO:0000259" key="2">
    <source>
        <dbReference type="PROSITE" id="PS50102"/>
    </source>
</evidence>
<accession>A0A9P1GBD9</accession>
<name>A0A9P1GBD9_9DINO</name>
<dbReference type="InterPro" id="IPR000504">
    <property type="entry name" value="RRM_dom"/>
</dbReference>
<dbReference type="InterPro" id="IPR012677">
    <property type="entry name" value="Nucleotide-bd_a/b_plait_sf"/>
</dbReference>
<reference evidence="3" key="1">
    <citation type="submission" date="2022-10" db="EMBL/GenBank/DDBJ databases">
        <authorList>
            <person name="Chen Y."/>
            <person name="Dougan E. K."/>
            <person name="Chan C."/>
            <person name="Rhodes N."/>
            <person name="Thang M."/>
        </authorList>
    </citation>
    <scope>NUCLEOTIDE SEQUENCE</scope>
</reference>
<feature type="domain" description="RRM" evidence="2">
    <location>
        <begin position="158"/>
        <end position="232"/>
    </location>
</feature>
<dbReference type="EMBL" id="CAMXCT020003969">
    <property type="protein sequence ID" value="CAL1160495.1"/>
    <property type="molecule type" value="Genomic_DNA"/>
</dbReference>
<dbReference type="SUPFAM" id="SSF54928">
    <property type="entry name" value="RNA-binding domain, RBD"/>
    <property type="match status" value="1"/>
</dbReference>